<dbReference type="SUPFAM" id="SSF54236">
    <property type="entry name" value="Ubiquitin-like"/>
    <property type="match status" value="1"/>
</dbReference>
<dbReference type="SMART" id="SM00726">
    <property type="entry name" value="UIM"/>
    <property type="match status" value="2"/>
</dbReference>
<dbReference type="PROSITE" id="PS50033">
    <property type="entry name" value="UBX"/>
    <property type="match status" value="1"/>
</dbReference>
<evidence type="ECO:0000256" key="1">
    <source>
        <dbReference type="ARBA" id="ARBA00022786"/>
    </source>
</evidence>
<dbReference type="Gene3D" id="3.10.20.90">
    <property type="entry name" value="Phosphatidylinositol 3-kinase Catalytic Subunit, Chain A, domain 1"/>
    <property type="match status" value="1"/>
</dbReference>
<dbReference type="InterPro" id="IPR009060">
    <property type="entry name" value="UBA-like_sf"/>
</dbReference>
<dbReference type="AlphaFoldDB" id="A0A2P5CAB9"/>
<dbReference type="PANTHER" id="PTHR23322">
    <property type="entry name" value="FAS-ASSOCIATED PROTEIN"/>
    <property type="match status" value="1"/>
</dbReference>
<dbReference type="Proteomes" id="UP000237105">
    <property type="component" value="Unassembled WGS sequence"/>
</dbReference>
<dbReference type="CDD" id="cd01767">
    <property type="entry name" value="UBX"/>
    <property type="match status" value="1"/>
</dbReference>
<evidence type="ECO:0000313" key="5">
    <source>
        <dbReference type="Proteomes" id="UP000237105"/>
    </source>
</evidence>
<dbReference type="InterPro" id="IPR050730">
    <property type="entry name" value="UBX_domain-protein"/>
</dbReference>
<comment type="caution">
    <text evidence="4">The sequence shown here is derived from an EMBL/GenBank/DDBJ whole genome shotgun (WGS) entry which is preliminary data.</text>
</comment>
<accession>A0A2P5CAB9</accession>
<dbReference type="SUPFAM" id="SSF46934">
    <property type="entry name" value="UBA-like"/>
    <property type="match status" value="1"/>
</dbReference>
<dbReference type="CDD" id="cd14351">
    <property type="entry name" value="UBA_Ubx1_like"/>
    <property type="match status" value="1"/>
</dbReference>
<sequence length="476" mass="52337">MARPTRDAIETYMNITGASESLALQKLEEHGGNLNEAVDAHFNGENAHIANSSPAAFPQHSYMGTTNNETQFGGGLLPSPAAFPQHSYGHTNNETQFGGGLLPLLSAARSFRPSLLLDPNYRRDLFNCIGAGGFTGRQEPLLTQPGVVHHSGLRPNIGDDHIPTEYSTSQVYNHVEDEMVQAAIMASKQEVEDSSGDDDFARALSLSLKTAEQEQAVREQQVKQYSKEVETWRRLKPGSSSNQNVAKNAEEEQASRKKSNCNAGNQPPHSGDAFHSEEWGGISSKELDEALMLETALFGEISEGASNQHLNAPQVQNHPEKSVIPNLQPLLSPILPPLPASRLLKEQQDVEYLASLMLDKEKEEKSRKKMLREVECESKLAATKASLPCEPALDDENAVTLLVRMPNGSRLGRRFLKSDKLQLLFDFIDIDGAVKPGTYSVVRSYPRCAFNFDDSSLTLSELGLTNKQEALFLELI</sequence>
<organism evidence="4 5">
    <name type="scientific">Parasponia andersonii</name>
    <name type="common">Sponia andersonii</name>
    <dbReference type="NCBI Taxonomy" id="3476"/>
    <lineage>
        <taxon>Eukaryota</taxon>
        <taxon>Viridiplantae</taxon>
        <taxon>Streptophyta</taxon>
        <taxon>Embryophyta</taxon>
        <taxon>Tracheophyta</taxon>
        <taxon>Spermatophyta</taxon>
        <taxon>Magnoliopsida</taxon>
        <taxon>eudicotyledons</taxon>
        <taxon>Gunneridae</taxon>
        <taxon>Pentapetalae</taxon>
        <taxon>rosids</taxon>
        <taxon>fabids</taxon>
        <taxon>Rosales</taxon>
        <taxon>Cannabaceae</taxon>
        <taxon>Parasponia</taxon>
    </lineage>
</organism>
<protein>
    <submittedName>
        <fullName evidence="4">UBX domain-containing protein</fullName>
    </submittedName>
</protein>
<dbReference type="OrthoDB" id="1920064at2759"/>
<name>A0A2P5CAB9_PARAD</name>
<dbReference type="InterPro" id="IPR001012">
    <property type="entry name" value="UBX_dom"/>
</dbReference>
<dbReference type="SMART" id="SM00166">
    <property type="entry name" value="UBX"/>
    <property type="match status" value="1"/>
</dbReference>
<evidence type="ECO:0000256" key="2">
    <source>
        <dbReference type="SAM" id="MobiDB-lite"/>
    </source>
</evidence>
<dbReference type="Pfam" id="PF02809">
    <property type="entry name" value="UIM"/>
    <property type="match status" value="2"/>
</dbReference>
<evidence type="ECO:0000313" key="4">
    <source>
        <dbReference type="EMBL" id="PON58016.1"/>
    </source>
</evidence>
<dbReference type="EMBL" id="JXTB01000153">
    <property type="protein sequence ID" value="PON58016.1"/>
    <property type="molecule type" value="Genomic_DNA"/>
</dbReference>
<evidence type="ECO:0000259" key="3">
    <source>
        <dbReference type="PROSITE" id="PS50033"/>
    </source>
</evidence>
<gene>
    <name evidence="4" type="ORF">PanWU01x14_169470</name>
</gene>
<keyword evidence="1" id="KW-0833">Ubl conjugation pathway</keyword>
<dbReference type="STRING" id="3476.A0A2P5CAB9"/>
<dbReference type="GO" id="GO:0043130">
    <property type="term" value="F:ubiquitin binding"/>
    <property type="evidence" value="ECO:0007669"/>
    <property type="project" value="TreeGrafter"/>
</dbReference>
<keyword evidence="5" id="KW-1185">Reference proteome</keyword>
<dbReference type="Pfam" id="PF14555">
    <property type="entry name" value="UBA_4"/>
    <property type="match status" value="1"/>
</dbReference>
<proteinExistence type="predicted"/>
<reference evidence="5" key="1">
    <citation type="submission" date="2016-06" db="EMBL/GenBank/DDBJ databases">
        <title>Parallel loss of symbiosis genes in relatives of nitrogen-fixing non-legume Parasponia.</title>
        <authorList>
            <person name="Van Velzen R."/>
            <person name="Holmer R."/>
            <person name="Bu F."/>
            <person name="Rutten L."/>
            <person name="Van Zeijl A."/>
            <person name="Liu W."/>
            <person name="Santuari L."/>
            <person name="Cao Q."/>
            <person name="Sharma T."/>
            <person name="Shen D."/>
            <person name="Roswanjaya Y."/>
            <person name="Wardhani T."/>
            <person name="Kalhor M.S."/>
            <person name="Jansen J."/>
            <person name="Van den Hoogen J."/>
            <person name="Gungor B."/>
            <person name="Hartog M."/>
            <person name="Hontelez J."/>
            <person name="Verver J."/>
            <person name="Yang W.-C."/>
            <person name="Schijlen E."/>
            <person name="Repin R."/>
            <person name="Schilthuizen M."/>
            <person name="Schranz E."/>
            <person name="Heidstra R."/>
            <person name="Miyata K."/>
            <person name="Fedorova E."/>
            <person name="Kohlen W."/>
            <person name="Bisseling T."/>
            <person name="Smit S."/>
            <person name="Geurts R."/>
        </authorList>
    </citation>
    <scope>NUCLEOTIDE SEQUENCE [LARGE SCALE GENOMIC DNA]</scope>
    <source>
        <strain evidence="5">cv. WU1-14</strain>
    </source>
</reference>
<feature type="domain" description="UBX" evidence="3">
    <location>
        <begin position="394"/>
        <end position="472"/>
    </location>
</feature>
<dbReference type="PANTHER" id="PTHR23322:SF55">
    <property type="entry name" value="PLANT UBX DOMAIN-CONTAINING PROTEIN 9"/>
    <property type="match status" value="1"/>
</dbReference>
<dbReference type="InterPro" id="IPR029071">
    <property type="entry name" value="Ubiquitin-like_domsf"/>
</dbReference>
<dbReference type="InterPro" id="IPR003903">
    <property type="entry name" value="UIM_dom"/>
</dbReference>
<dbReference type="Pfam" id="PF00789">
    <property type="entry name" value="UBX"/>
    <property type="match status" value="1"/>
</dbReference>
<feature type="region of interest" description="Disordered" evidence="2">
    <location>
        <begin position="229"/>
        <end position="277"/>
    </location>
</feature>